<comment type="catalytic activity">
    <reaction evidence="1">
        <text>AMP + H2O = D-ribose 5-phosphate + adenine</text>
        <dbReference type="Rhea" id="RHEA:20129"/>
        <dbReference type="ChEBI" id="CHEBI:15377"/>
        <dbReference type="ChEBI" id="CHEBI:16708"/>
        <dbReference type="ChEBI" id="CHEBI:78346"/>
        <dbReference type="ChEBI" id="CHEBI:456215"/>
        <dbReference type="EC" id="3.2.2.4"/>
    </reaction>
</comment>
<reference evidence="4" key="1">
    <citation type="journal article" date="2014" name="Int. J. Syst. Evol. Microbiol.">
        <title>Complete genome sequence of Corynebacterium casei LMG S-19264T (=DSM 44701T), isolated from a smear-ripened cheese.</title>
        <authorList>
            <consortium name="US DOE Joint Genome Institute (JGI-PGF)"/>
            <person name="Walter F."/>
            <person name="Albersmeier A."/>
            <person name="Kalinowski J."/>
            <person name="Ruckert C."/>
        </authorList>
    </citation>
    <scope>NUCLEOTIDE SEQUENCE</scope>
    <source>
        <strain evidence="4">VKM B-2484</strain>
    </source>
</reference>
<evidence type="ECO:0000256" key="3">
    <source>
        <dbReference type="RuleBase" id="RU363015"/>
    </source>
</evidence>
<evidence type="ECO:0000313" key="4">
    <source>
        <dbReference type="EMBL" id="GLK70360.1"/>
    </source>
</evidence>
<dbReference type="PANTHER" id="PTHR31223">
    <property type="entry name" value="LOG FAMILY PROTEIN YJL055W"/>
    <property type="match status" value="1"/>
</dbReference>
<dbReference type="InterPro" id="IPR005269">
    <property type="entry name" value="LOG"/>
</dbReference>
<name>A0A9W6MXX4_9HYPH</name>
<keyword evidence="3" id="KW-0378">Hydrolase</keyword>
<reference evidence="4" key="2">
    <citation type="submission" date="2023-01" db="EMBL/GenBank/DDBJ databases">
        <authorList>
            <person name="Sun Q."/>
            <person name="Evtushenko L."/>
        </authorList>
    </citation>
    <scope>NUCLEOTIDE SEQUENCE</scope>
    <source>
        <strain evidence="4">VKM B-2484</strain>
    </source>
</reference>
<gene>
    <name evidence="4" type="ORF">GCM10017643_04750</name>
</gene>
<organism evidence="4 5">
    <name type="scientific">Ancylobacter dichloromethanicus</name>
    <dbReference type="NCBI Taxonomy" id="518825"/>
    <lineage>
        <taxon>Bacteria</taxon>
        <taxon>Pseudomonadati</taxon>
        <taxon>Pseudomonadota</taxon>
        <taxon>Alphaproteobacteria</taxon>
        <taxon>Hyphomicrobiales</taxon>
        <taxon>Xanthobacteraceae</taxon>
        <taxon>Ancylobacter</taxon>
    </lineage>
</organism>
<evidence type="ECO:0000313" key="5">
    <source>
        <dbReference type="Proteomes" id="UP001143370"/>
    </source>
</evidence>
<comment type="similarity">
    <text evidence="2 3">Belongs to the LOG family.</text>
</comment>
<dbReference type="EMBL" id="BSFJ01000003">
    <property type="protein sequence ID" value="GLK70360.1"/>
    <property type="molecule type" value="Genomic_DNA"/>
</dbReference>
<comment type="caution">
    <text evidence="4">The sequence shown here is derived from an EMBL/GenBank/DDBJ whole genome shotgun (WGS) entry which is preliminary data.</text>
</comment>
<protein>
    <recommendedName>
        <fullName evidence="3">Cytokinin riboside 5'-monophosphate phosphoribohydrolase</fullName>
        <ecNumber evidence="3">3.2.2.n1</ecNumber>
    </recommendedName>
</protein>
<keyword evidence="3" id="KW-0203">Cytokinin biosynthesis</keyword>
<dbReference type="GO" id="GO:0009691">
    <property type="term" value="P:cytokinin biosynthetic process"/>
    <property type="evidence" value="ECO:0007669"/>
    <property type="project" value="UniProtKB-UniRule"/>
</dbReference>
<dbReference type="NCBIfam" id="TIGR00730">
    <property type="entry name" value="Rossman fold protein, TIGR00730 family"/>
    <property type="match status" value="1"/>
</dbReference>
<dbReference type="AlphaFoldDB" id="A0A9W6MXX4"/>
<dbReference type="GO" id="GO:0008714">
    <property type="term" value="F:AMP nucleosidase activity"/>
    <property type="evidence" value="ECO:0007669"/>
    <property type="project" value="UniProtKB-EC"/>
</dbReference>
<evidence type="ECO:0000256" key="2">
    <source>
        <dbReference type="ARBA" id="ARBA00006763"/>
    </source>
</evidence>
<dbReference type="SUPFAM" id="SSF102405">
    <property type="entry name" value="MCP/YpsA-like"/>
    <property type="match status" value="1"/>
</dbReference>
<sequence>MNPPVLRCNMVAMTKIKSICVYCGAATGADAVYLETAIALGRLLASEDIRLVYGGGGVGLMGATARACAEGGGKVTGIIPDFLLGKEQAFDHAHELIVTKDMHERKRLMFERADAFIALPGGIGTLEELIEQLTWVQLNRHSKPVMVLNIANFWDPLLTLLDHMQSTGFVNVARPVKLLVAHNVRAVLPKLNTAVAHLGEADLHGEAEERVLDRM</sequence>
<dbReference type="Pfam" id="PF03641">
    <property type="entry name" value="Lysine_decarbox"/>
    <property type="match status" value="1"/>
</dbReference>
<evidence type="ECO:0000256" key="1">
    <source>
        <dbReference type="ARBA" id="ARBA00000274"/>
    </source>
</evidence>
<dbReference type="GO" id="GO:0005829">
    <property type="term" value="C:cytosol"/>
    <property type="evidence" value="ECO:0007669"/>
    <property type="project" value="TreeGrafter"/>
</dbReference>
<dbReference type="Gene3D" id="3.40.50.450">
    <property type="match status" value="1"/>
</dbReference>
<accession>A0A9W6MXX4</accession>
<dbReference type="Proteomes" id="UP001143370">
    <property type="component" value="Unassembled WGS sequence"/>
</dbReference>
<dbReference type="EC" id="3.2.2.n1" evidence="3"/>
<dbReference type="InterPro" id="IPR031100">
    <property type="entry name" value="LOG_fam"/>
</dbReference>
<keyword evidence="5" id="KW-1185">Reference proteome</keyword>
<proteinExistence type="inferred from homology"/>
<dbReference type="PANTHER" id="PTHR31223:SF70">
    <property type="entry name" value="LOG FAMILY PROTEIN YJL055W"/>
    <property type="match status" value="1"/>
</dbReference>